<evidence type="ECO:0000313" key="1">
    <source>
        <dbReference type="EMBL" id="EHF00305.1"/>
    </source>
</evidence>
<evidence type="ECO:0000313" key="2">
    <source>
        <dbReference type="Proteomes" id="UP000003763"/>
    </source>
</evidence>
<comment type="caution">
    <text evidence="1">The sequence shown here is derived from an EMBL/GenBank/DDBJ whole genome shotgun (WGS) entry which is preliminary data.</text>
</comment>
<dbReference type="PATRIC" id="fig|742733.3.peg.919"/>
<dbReference type="AlphaFoldDB" id="G5HE78"/>
<dbReference type="RefSeq" id="WP_007859578.1">
    <property type="nucleotide sequence ID" value="NZ_JH376420.1"/>
</dbReference>
<dbReference type="EMBL" id="ADLJ01000006">
    <property type="protein sequence ID" value="EHF00305.1"/>
    <property type="molecule type" value="Genomic_DNA"/>
</dbReference>
<gene>
    <name evidence="1" type="ORF">HMPREF9469_00890</name>
</gene>
<accession>G5HE78</accession>
<dbReference type="Proteomes" id="UP000003763">
    <property type="component" value="Unassembled WGS sequence"/>
</dbReference>
<dbReference type="HOGENOM" id="CLU_2057300_0_0_9"/>
<reference evidence="1 2" key="1">
    <citation type="submission" date="2011-08" db="EMBL/GenBank/DDBJ databases">
        <title>The Genome Sequence of Clostridium citroniae WAL-17108.</title>
        <authorList>
            <consortium name="The Broad Institute Genome Sequencing Platform"/>
            <person name="Earl A."/>
            <person name="Ward D."/>
            <person name="Feldgarden M."/>
            <person name="Gevers D."/>
            <person name="Finegold S.M."/>
            <person name="Summanen P.H."/>
            <person name="Molitoris D.R."/>
            <person name="Vaisanen M.L."/>
            <person name="Daigneault M."/>
            <person name="Allen-Vercoe E."/>
            <person name="Young S.K."/>
            <person name="Zeng Q."/>
            <person name="Gargeya S."/>
            <person name="Fitzgerald M."/>
            <person name="Haas B."/>
            <person name="Abouelleil A."/>
            <person name="Alvarado L."/>
            <person name="Arachchi H.M."/>
            <person name="Berlin A."/>
            <person name="Brown A."/>
            <person name="Chapman S.B."/>
            <person name="Chen Z."/>
            <person name="Dunbar C."/>
            <person name="Freedman E."/>
            <person name="Gearin G."/>
            <person name="Gellesch M."/>
            <person name="Goldberg J."/>
            <person name="Griggs A."/>
            <person name="Gujja S."/>
            <person name="Heiman D."/>
            <person name="Howarth C."/>
            <person name="Larson L."/>
            <person name="Lui A."/>
            <person name="MacDonald P.J.P."/>
            <person name="Montmayeur A."/>
            <person name="Murphy C."/>
            <person name="Neiman D."/>
            <person name="Pearson M."/>
            <person name="Priest M."/>
            <person name="Roberts A."/>
            <person name="Saif S."/>
            <person name="Shea T."/>
            <person name="Shenoy N."/>
            <person name="Sisk P."/>
            <person name="Stolte C."/>
            <person name="Sykes S."/>
            <person name="Wortman J."/>
            <person name="Nusbaum C."/>
            <person name="Birren B."/>
        </authorList>
    </citation>
    <scope>NUCLEOTIDE SEQUENCE [LARGE SCALE GENOMIC DNA]</scope>
    <source>
        <strain evidence="1 2">WAL-17108</strain>
    </source>
</reference>
<sequence length="119" mass="14333">MNEKKCKALKVLGFNYIARDMNGRLVAWMNRPVRRINCLEEYEEKVKEKYGLETSVGYDYIEEDELDEWTDGIHINMSSFQCSEDDDKDIKMWSYGHFELLEENNEWDDITWENSPYKI</sequence>
<protein>
    <submittedName>
        <fullName evidence="1">Uncharacterized protein</fullName>
    </submittedName>
</protein>
<organism evidence="1 2">
    <name type="scientific">[Clostridium] citroniae WAL-17108</name>
    <dbReference type="NCBI Taxonomy" id="742733"/>
    <lineage>
        <taxon>Bacteria</taxon>
        <taxon>Bacillati</taxon>
        <taxon>Bacillota</taxon>
        <taxon>Clostridia</taxon>
        <taxon>Lachnospirales</taxon>
        <taxon>Lachnospiraceae</taxon>
        <taxon>Enterocloster</taxon>
    </lineage>
</organism>
<proteinExistence type="predicted"/>
<name>G5HE78_9FIRM</name>